<comment type="caution">
    <text evidence="1">The sequence shown here is derived from an EMBL/GenBank/DDBJ whole genome shotgun (WGS) entry which is preliminary data.</text>
</comment>
<accession>A0ABR2KPC7</accession>
<dbReference type="Proteomes" id="UP001470230">
    <property type="component" value="Unassembled WGS sequence"/>
</dbReference>
<evidence type="ECO:0008006" key="3">
    <source>
        <dbReference type="Google" id="ProtNLM"/>
    </source>
</evidence>
<organism evidence="1 2">
    <name type="scientific">Tritrichomonas musculus</name>
    <dbReference type="NCBI Taxonomy" id="1915356"/>
    <lineage>
        <taxon>Eukaryota</taxon>
        <taxon>Metamonada</taxon>
        <taxon>Parabasalia</taxon>
        <taxon>Tritrichomonadida</taxon>
        <taxon>Tritrichomonadidae</taxon>
        <taxon>Tritrichomonas</taxon>
    </lineage>
</organism>
<proteinExistence type="predicted"/>
<dbReference type="EMBL" id="JAPFFF010000004">
    <property type="protein sequence ID" value="KAK8892843.1"/>
    <property type="molecule type" value="Genomic_DNA"/>
</dbReference>
<protein>
    <recommendedName>
        <fullName evidence="3">Transposase Tc1-like domain-containing protein</fullName>
    </recommendedName>
</protein>
<reference evidence="1 2" key="1">
    <citation type="submission" date="2024-04" db="EMBL/GenBank/DDBJ databases">
        <title>Tritrichomonas musculus Genome.</title>
        <authorList>
            <person name="Alves-Ferreira E."/>
            <person name="Grigg M."/>
            <person name="Lorenzi H."/>
            <person name="Galac M."/>
        </authorList>
    </citation>
    <scope>NUCLEOTIDE SEQUENCE [LARGE SCALE GENOMIC DNA]</scope>
    <source>
        <strain evidence="1 2">EAF2021</strain>
    </source>
</reference>
<sequence>MKKLMPKRGRKPKVTEEIRQQVIDATLSNPFTHLKDHEANVDLGRETIRKILHKESFNYYELTPISPLTEQHINNRLTLLSICPSKRTPTSDFYR</sequence>
<keyword evidence="2" id="KW-1185">Reference proteome</keyword>
<name>A0ABR2KPC7_9EUKA</name>
<evidence type="ECO:0000313" key="2">
    <source>
        <dbReference type="Proteomes" id="UP001470230"/>
    </source>
</evidence>
<evidence type="ECO:0000313" key="1">
    <source>
        <dbReference type="EMBL" id="KAK8892843.1"/>
    </source>
</evidence>
<gene>
    <name evidence="1" type="ORF">M9Y10_030094</name>
</gene>